<reference evidence="1" key="2">
    <citation type="submission" date="2021-04" db="EMBL/GenBank/DDBJ databases">
        <authorList>
            <person name="Gilroy R."/>
        </authorList>
    </citation>
    <scope>NUCLEOTIDE SEQUENCE</scope>
    <source>
        <strain evidence="1">ChiSjej1B19-5720</strain>
    </source>
</reference>
<accession>A0A9D2LU76</accession>
<gene>
    <name evidence="1" type="ORF">IAA06_11280</name>
</gene>
<evidence type="ECO:0000313" key="2">
    <source>
        <dbReference type="Proteomes" id="UP000823842"/>
    </source>
</evidence>
<protein>
    <submittedName>
        <fullName evidence="1">Uncharacterized protein</fullName>
    </submittedName>
</protein>
<name>A0A9D2LU76_9FIRM</name>
<comment type="caution">
    <text evidence="1">The sequence shown here is derived from an EMBL/GenBank/DDBJ whole genome shotgun (WGS) entry which is preliminary data.</text>
</comment>
<dbReference type="AlphaFoldDB" id="A0A9D2LU76"/>
<reference evidence="1" key="1">
    <citation type="journal article" date="2021" name="PeerJ">
        <title>Extensive microbial diversity within the chicken gut microbiome revealed by metagenomics and culture.</title>
        <authorList>
            <person name="Gilroy R."/>
            <person name="Ravi A."/>
            <person name="Getino M."/>
            <person name="Pursley I."/>
            <person name="Horton D.L."/>
            <person name="Alikhan N.F."/>
            <person name="Baker D."/>
            <person name="Gharbi K."/>
            <person name="Hall N."/>
            <person name="Watson M."/>
            <person name="Adriaenssens E.M."/>
            <person name="Foster-Nyarko E."/>
            <person name="Jarju S."/>
            <person name="Secka A."/>
            <person name="Antonio M."/>
            <person name="Oren A."/>
            <person name="Chaudhuri R.R."/>
            <person name="La Ragione R."/>
            <person name="Hildebrand F."/>
            <person name="Pallen M.J."/>
        </authorList>
    </citation>
    <scope>NUCLEOTIDE SEQUENCE</scope>
    <source>
        <strain evidence="1">ChiSjej1B19-5720</strain>
    </source>
</reference>
<organism evidence="1 2">
    <name type="scientific">Candidatus Blautia faecavium</name>
    <dbReference type="NCBI Taxonomy" id="2838487"/>
    <lineage>
        <taxon>Bacteria</taxon>
        <taxon>Bacillati</taxon>
        <taxon>Bacillota</taxon>
        <taxon>Clostridia</taxon>
        <taxon>Lachnospirales</taxon>
        <taxon>Lachnospiraceae</taxon>
        <taxon>Blautia</taxon>
    </lineage>
</organism>
<sequence>MYRALDLVDLADGEDKLWIDIYKYGLKVNVKPRDSISEEYKARLAKYEQ</sequence>
<dbReference type="Proteomes" id="UP000823842">
    <property type="component" value="Unassembled WGS sequence"/>
</dbReference>
<proteinExistence type="predicted"/>
<evidence type="ECO:0000313" key="1">
    <source>
        <dbReference type="EMBL" id="HJB29360.1"/>
    </source>
</evidence>
<dbReference type="EMBL" id="DWYZ01000210">
    <property type="protein sequence ID" value="HJB29360.1"/>
    <property type="molecule type" value="Genomic_DNA"/>
</dbReference>